<sequence>MPSRGDDSQMVSSPEESDLEQITTPVTQTANPAETVLSPPDSQRRERSLPTTSLANSNGKRPLQNISNGADDMEELQAMGNANGKARSDAPYKTHESSGYTYNRAEDEPGYGWLNKKAQDEFARAWEGLQHKDSMIKNRYGDPFEVAAKEKAIMASLKQQ</sequence>
<protein>
    <submittedName>
        <fullName evidence="2">Uncharacterized protein</fullName>
    </submittedName>
</protein>
<evidence type="ECO:0000313" key="5">
    <source>
        <dbReference type="Proteomes" id="UP001302367"/>
    </source>
</evidence>
<feature type="compositionally biased region" description="Basic and acidic residues" evidence="1">
    <location>
        <begin position="86"/>
        <end position="96"/>
    </location>
</feature>
<proteinExistence type="predicted"/>
<dbReference type="EMBL" id="LKMD01000100">
    <property type="protein sequence ID" value="PIB00968.1"/>
    <property type="molecule type" value="Genomic_DNA"/>
</dbReference>
<gene>
    <name evidence="2" type="ORF">CB0940_00699</name>
    <name evidence="3" type="ORF">RHO25_000733</name>
</gene>
<feature type="region of interest" description="Disordered" evidence="1">
    <location>
        <begin position="1"/>
        <end position="110"/>
    </location>
</feature>
<dbReference type="EMBL" id="CP134184">
    <property type="protein sequence ID" value="WPA96127.1"/>
    <property type="molecule type" value="Genomic_DNA"/>
</dbReference>
<keyword evidence="5" id="KW-1185">Reference proteome</keyword>
<feature type="compositionally biased region" description="Polar residues" evidence="1">
    <location>
        <begin position="9"/>
        <end position="32"/>
    </location>
</feature>
<reference evidence="3 5" key="2">
    <citation type="submission" date="2023-09" db="EMBL/GenBank/DDBJ databases">
        <title>Complete-Gapless Cercospora beticola genome.</title>
        <authorList>
            <person name="Wyatt N.A."/>
            <person name="Spanner R.E."/>
            <person name="Bolton M.D."/>
        </authorList>
    </citation>
    <scope>NUCLEOTIDE SEQUENCE [LARGE SCALE GENOMIC DNA]</scope>
    <source>
        <strain evidence="3">Cb09-40</strain>
    </source>
</reference>
<reference evidence="2 4" key="1">
    <citation type="submission" date="2015-10" db="EMBL/GenBank/DDBJ databases">
        <title>The cercosporin biosynthetic gene cluster was horizontally transferred to several fungal lineages and shown to be expanded in Cercospora beticola based on microsynteny with recipient genomes.</title>
        <authorList>
            <person name="De Jonge R."/>
            <person name="Ebert M.K."/>
            <person name="Suttle J.C."/>
            <person name="Jurick Ii W.M."/>
            <person name="Secor G.A."/>
            <person name="Thomma B.P."/>
            <person name="Van De Peer Y."/>
            <person name="Bolton M.D."/>
        </authorList>
    </citation>
    <scope>NUCLEOTIDE SEQUENCE [LARGE SCALE GENOMIC DNA]</scope>
    <source>
        <strain evidence="2 4">09-40</strain>
    </source>
</reference>
<dbReference type="Proteomes" id="UP001302367">
    <property type="component" value="Chromosome 1"/>
</dbReference>
<organism evidence="2 4">
    <name type="scientific">Cercospora beticola</name>
    <name type="common">Sugarbeet leaf spot fungus</name>
    <dbReference type="NCBI Taxonomy" id="122368"/>
    <lineage>
        <taxon>Eukaryota</taxon>
        <taxon>Fungi</taxon>
        <taxon>Dikarya</taxon>
        <taxon>Ascomycota</taxon>
        <taxon>Pezizomycotina</taxon>
        <taxon>Dothideomycetes</taxon>
        <taxon>Dothideomycetidae</taxon>
        <taxon>Mycosphaerellales</taxon>
        <taxon>Mycosphaerellaceae</taxon>
        <taxon>Cercospora</taxon>
    </lineage>
</organism>
<evidence type="ECO:0000256" key="1">
    <source>
        <dbReference type="SAM" id="MobiDB-lite"/>
    </source>
</evidence>
<evidence type="ECO:0000313" key="2">
    <source>
        <dbReference type="EMBL" id="PIB00968.1"/>
    </source>
</evidence>
<dbReference type="AlphaFoldDB" id="A0A2G5I835"/>
<name>A0A2G5I835_CERBT</name>
<evidence type="ECO:0000313" key="3">
    <source>
        <dbReference type="EMBL" id="WPA96127.1"/>
    </source>
</evidence>
<accession>A0A2G5I835</accession>
<evidence type="ECO:0000313" key="4">
    <source>
        <dbReference type="Proteomes" id="UP000230605"/>
    </source>
</evidence>
<feature type="compositionally biased region" description="Polar residues" evidence="1">
    <location>
        <begin position="49"/>
        <end position="68"/>
    </location>
</feature>
<dbReference type="Proteomes" id="UP000230605">
    <property type="component" value="Chromosome 1"/>
</dbReference>
<dbReference type="OrthoDB" id="5377039at2759"/>